<organism evidence="1 2">
    <name type="scientific">Polymorphospora rubra</name>
    <dbReference type="NCBI Taxonomy" id="338584"/>
    <lineage>
        <taxon>Bacteria</taxon>
        <taxon>Bacillati</taxon>
        <taxon>Actinomycetota</taxon>
        <taxon>Actinomycetes</taxon>
        <taxon>Micromonosporales</taxon>
        <taxon>Micromonosporaceae</taxon>
        <taxon>Polymorphospora</taxon>
    </lineage>
</organism>
<evidence type="ECO:0000313" key="2">
    <source>
        <dbReference type="Proteomes" id="UP000680866"/>
    </source>
</evidence>
<dbReference type="AlphaFoldDB" id="A0A810MZX8"/>
<gene>
    <name evidence="1" type="ORF">Prubr_30150</name>
</gene>
<evidence type="ECO:0000313" key="1">
    <source>
        <dbReference type="EMBL" id="BCJ65994.1"/>
    </source>
</evidence>
<accession>A0A810MZX8</accession>
<sequence>MVEHPGFFLSQDDNPSRSVGEPLEHALVLLTCRAPVVVAGPAPGTSRRTPVALLYRREPTLPWSCVPDRVGYAMIYPTLHAHRVFPEAVVYAQSEIGTARSDG</sequence>
<reference evidence="1" key="1">
    <citation type="submission" date="2020-08" db="EMBL/GenBank/DDBJ databases">
        <title>Whole genome shotgun sequence of Polymorphospora rubra NBRC 101157.</title>
        <authorList>
            <person name="Komaki H."/>
            <person name="Tamura T."/>
        </authorList>
    </citation>
    <scope>NUCLEOTIDE SEQUENCE</scope>
    <source>
        <strain evidence="1">NBRC 101157</strain>
    </source>
</reference>
<proteinExistence type="predicted"/>
<protein>
    <submittedName>
        <fullName evidence="1">Uncharacterized protein</fullName>
    </submittedName>
</protein>
<dbReference type="EMBL" id="AP023359">
    <property type="protein sequence ID" value="BCJ65994.1"/>
    <property type="molecule type" value="Genomic_DNA"/>
</dbReference>
<dbReference type="KEGG" id="pry:Prubr_30150"/>
<keyword evidence="2" id="KW-1185">Reference proteome</keyword>
<name>A0A810MZX8_9ACTN</name>
<dbReference type="Proteomes" id="UP000680866">
    <property type="component" value="Chromosome"/>
</dbReference>